<dbReference type="EMBL" id="CP075587">
    <property type="protein sequence ID" value="QYF49166.1"/>
    <property type="molecule type" value="Genomic_DNA"/>
</dbReference>
<dbReference type="PANTHER" id="PTHR23504:SF15">
    <property type="entry name" value="MAJOR FACILITATOR SUPERFAMILY (MFS) PROFILE DOMAIN-CONTAINING PROTEIN"/>
    <property type="match status" value="1"/>
</dbReference>
<protein>
    <submittedName>
        <fullName evidence="8">Tetracycline resistance protein</fullName>
    </submittedName>
</protein>
<organism evidence="8 9">
    <name type="scientific">Candidatus Rhabdochlamydia oedothoracis</name>
    <dbReference type="NCBI Taxonomy" id="2720720"/>
    <lineage>
        <taxon>Bacteria</taxon>
        <taxon>Pseudomonadati</taxon>
        <taxon>Chlamydiota</taxon>
        <taxon>Chlamydiia</taxon>
        <taxon>Parachlamydiales</taxon>
        <taxon>Candidatus Rhabdochlamydiaceae</taxon>
        <taxon>Candidatus Rhabdochlamydia</taxon>
    </lineage>
</organism>
<evidence type="ECO:0000313" key="8">
    <source>
        <dbReference type="EMBL" id="QYF49166.1"/>
    </source>
</evidence>
<dbReference type="PROSITE" id="PS50850">
    <property type="entry name" value="MFS"/>
    <property type="match status" value="1"/>
</dbReference>
<evidence type="ECO:0000256" key="2">
    <source>
        <dbReference type="ARBA" id="ARBA00022448"/>
    </source>
</evidence>
<dbReference type="InterPro" id="IPR020846">
    <property type="entry name" value="MFS_dom"/>
</dbReference>
<name>A0ABX8V1Z3_9BACT</name>
<keyword evidence="2" id="KW-0813">Transport</keyword>
<feature type="transmembrane region" description="Helical" evidence="6">
    <location>
        <begin position="374"/>
        <end position="396"/>
    </location>
</feature>
<feature type="transmembrane region" description="Helical" evidence="6">
    <location>
        <begin position="106"/>
        <end position="128"/>
    </location>
</feature>
<keyword evidence="4 6" id="KW-1133">Transmembrane helix</keyword>
<feature type="transmembrane region" description="Helical" evidence="6">
    <location>
        <begin position="261"/>
        <end position="279"/>
    </location>
</feature>
<dbReference type="Pfam" id="PF07690">
    <property type="entry name" value="MFS_1"/>
    <property type="match status" value="1"/>
</dbReference>
<feature type="domain" description="Major facilitator superfamily (MFS) profile" evidence="7">
    <location>
        <begin position="2"/>
        <end position="401"/>
    </location>
</feature>
<evidence type="ECO:0000259" key="7">
    <source>
        <dbReference type="PROSITE" id="PS50850"/>
    </source>
</evidence>
<comment type="subcellular location">
    <subcellularLocation>
        <location evidence="1">Membrane</location>
        <topology evidence="1">Multi-pass membrane protein</topology>
    </subcellularLocation>
</comment>
<keyword evidence="5 6" id="KW-0472">Membrane</keyword>
<keyword evidence="3 6" id="KW-0812">Transmembrane</keyword>
<dbReference type="Proteomes" id="UP000826014">
    <property type="component" value="Chromosome"/>
</dbReference>
<feature type="transmembrane region" description="Helical" evidence="6">
    <location>
        <begin position="47"/>
        <end position="67"/>
    </location>
</feature>
<dbReference type="CDD" id="cd17330">
    <property type="entry name" value="MFS_SLC46_TetA_like"/>
    <property type="match status" value="1"/>
</dbReference>
<dbReference type="InterPro" id="IPR011701">
    <property type="entry name" value="MFS"/>
</dbReference>
<gene>
    <name evidence="8" type="ORF">RHABOEDO_001449</name>
</gene>
<feature type="transmembrane region" description="Helical" evidence="6">
    <location>
        <begin position="313"/>
        <end position="337"/>
    </location>
</feature>
<feature type="transmembrane region" description="Helical" evidence="6">
    <location>
        <begin position="227"/>
        <end position="249"/>
    </location>
</feature>
<reference evidence="8 9" key="1">
    <citation type="journal article" date="2022" name="bioRxiv">
        <title>Ecology and evolution of chlamydial symbionts of arthropods.</title>
        <authorList>
            <person name="Halter T."/>
            <person name="Koestlbacher S."/>
            <person name="Collingro A."/>
            <person name="Sixt B.S."/>
            <person name="Toenshoff E.R."/>
            <person name="Hendrickx F."/>
            <person name="Kostanjsek R."/>
            <person name="Horn M."/>
        </authorList>
    </citation>
    <scope>NUCLEOTIDE SEQUENCE [LARGE SCALE GENOMIC DNA]</scope>
    <source>
        <strain evidence="8">W744xW776</strain>
    </source>
</reference>
<dbReference type="RefSeq" id="WP_215217213.1">
    <property type="nucleotide sequence ID" value="NZ_CP075587.1"/>
</dbReference>
<proteinExistence type="predicted"/>
<accession>A0ABX8V1Z3</accession>
<evidence type="ECO:0000256" key="6">
    <source>
        <dbReference type="SAM" id="Phobius"/>
    </source>
</evidence>
<feature type="transmembrane region" description="Helical" evidence="6">
    <location>
        <begin position="79"/>
        <end position="100"/>
    </location>
</feature>
<feature type="transmembrane region" description="Helical" evidence="6">
    <location>
        <begin position="140"/>
        <end position="157"/>
    </location>
</feature>
<dbReference type="SUPFAM" id="SSF103473">
    <property type="entry name" value="MFS general substrate transporter"/>
    <property type="match status" value="1"/>
</dbReference>
<evidence type="ECO:0000256" key="4">
    <source>
        <dbReference type="ARBA" id="ARBA00022989"/>
    </source>
</evidence>
<evidence type="ECO:0000256" key="1">
    <source>
        <dbReference type="ARBA" id="ARBA00004141"/>
    </source>
</evidence>
<evidence type="ECO:0000256" key="5">
    <source>
        <dbReference type="ARBA" id="ARBA00023136"/>
    </source>
</evidence>
<feature type="transmembrane region" description="Helical" evidence="6">
    <location>
        <begin position="7"/>
        <end position="27"/>
    </location>
</feature>
<feature type="transmembrane region" description="Helical" evidence="6">
    <location>
        <begin position="291"/>
        <end position="307"/>
    </location>
</feature>
<dbReference type="PANTHER" id="PTHR23504">
    <property type="entry name" value="MAJOR FACILITATOR SUPERFAMILY DOMAIN-CONTAINING PROTEIN 10"/>
    <property type="match status" value="1"/>
</dbReference>
<evidence type="ECO:0000256" key="3">
    <source>
        <dbReference type="ARBA" id="ARBA00022692"/>
    </source>
</evidence>
<feature type="transmembrane region" description="Helical" evidence="6">
    <location>
        <begin position="169"/>
        <end position="192"/>
    </location>
</feature>
<feature type="transmembrane region" description="Helical" evidence="6">
    <location>
        <begin position="349"/>
        <end position="368"/>
    </location>
</feature>
<dbReference type="Gene3D" id="1.20.1250.20">
    <property type="entry name" value="MFS general substrate transporter like domains"/>
    <property type="match status" value="1"/>
</dbReference>
<evidence type="ECO:0000313" key="9">
    <source>
        <dbReference type="Proteomes" id="UP000826014"/>
    </source>
</evidence>
<keyword evidence="9" id="KW-1185">Reference proteome</keyword>
<dbReference type="InterPro" id="IPR036259">
    <property type="entry name" value="MFS_trans_sf"/>
</dbReference>
<sequence>MRLFPILLTVFIDSLGFGLVYPIFSVLLMNPEQGFLPLNTSLALRGWLFGLLVSGFCLGQFFGGPILGTLSDYKGRKKILLLTLWLAASTYALTVFGIIFESIVVIFISRLLGGVAAGNWSVAQTIIVDTSTEEEKTKNFGLLGMAWGTGFVIGPYLGGKLSDPSICAIFNLTTPFWAASVLCLLNIALLLWKMQESLPAIQFTKISLVAGIHQLKEAFTSVKLRSLFFMMFIFCIGWGFFTEFCPVFLIREFHFSGSEIANFYASIGFWIAFCQGLVIRPFLKWFSPNSLILTALLGMGCTLIIMVFIKVKFFLYCMLPALAFFEALLFPSATTIVSNVSDKQSQGHILGIYNSVQWAAIGLTPLFSGSFVAIYPYLPFVVGAMAMFFALIVFIANNRPKELIY</sequence>